<proteinExistence type="predicted"/>
<name>A0ACA9RSA9_9GLOM</name>
<feature type="non-terminal residue" evidence="1">
    <location>
        <position position="54"/>
    </location>
</feature>
<dbReference type="EMBL" id="CAJVQC010066655">
    <property type="protein sequence ID" value="CAG8806598.1"/>
    <property type="molecule type" value="Genomic_DNA"/>
</dbReference>
<reference evidence="1" key="1">
    <citation type="submission" date="2021-06" db="EMBL/GenBank/DDBJ databases">
        <authorList>
            <person name="Kallberg Y."/>
            <person name="Tangrot J."/>
            <person name="Rosling A."/>
        </authorList>
    </citation>
    <scope>NUCLEOTIDE SEQUENCE</scope>
    <source>
        <strain evidence="1">MA461A</strain>
    </source>
</reference>
<dbReference type="Proteomes" id="UP000789920">
    <property type="component" value="Unassembled WGS sequence"/>
</dbReference>
<evidence type="ECO:0000313" key="1">
    <source>
        <dbReference type="EMBL" id="CAG8806598.1"/>
    </source>
</evidence>
<protein>
    <submittedName>
        <fullName evidence="1">29612_t:CDS:1</fullName>
    </submittedName>
</protein>
<keyword evidence="2" id="KW-1185">Reference proteome</keyword>
<comment type="caution">
    <text evidence="1">The sequence shown here is derived from an EMBL/GenBank/DDBJ whole genome shotgun (WGS) entry which is preliminary data.</text>
</comment>
<sequence length="54" mass="6092">SDHGEINEDSYSDKESESTSNEDTESKDPNKSLIIAVKDLVDQLLKYCKCEKIV</sequence>
<gene>
    <name evidence="1" type="ORF">RPERSI_LOCUS22197</name>
</gene>
<feature type="non-terminal residue" evidence="1">
    <location>
        <position position="1"/>
    </location>
</feature>
<evidence type="ECO:0000313" key="2">
    <source>
        <dbReference type="Proteomes" id="UP000789920"/>
    </source>
</evidence>
<organism evidence="1 2">
    <name type="scientific">Racocetra persica</name>
    <dbReference type="NCBI Taxonomy" id="160502"/>
    <lineage>
        <taxon>Eukaryota</taxon>
        <taxon>Fungi</taxon>
        <taxon>Fungi incertae sedis</taxon>
        <taxon>Mucoromycota</taxon>
        <taxon>Glomeromycotina</taxon>
        <taxon>Glomeromycetes</taxon>
        <taxon>Diversisporales</taxon>
        <taxon>Gigasporaceae</taxon>
        <taxon>Racocetra</taxon>
    </lineage>
</organism>
<accession>A0ACA9RSA9</accession>